<dbReference type="Gene3D" id="2.120.10.80">
    <property type="entry name" value="Kelch-type beta propeller"/>
    <property type="match status" value="1"/>
</dbReference>
<dbReference type="Proteomes" id="UP000707451">
    <property type="component" value="Unassembled WGS sequence"/>
</dbReference>
<evidence type="ECO:0000256" key="1">
    <source>
        <dbReference type="SAM" id="MobiDB-lite"/>
    </source>
</evidence>
<accession>A0A9P7XHP1</accession>
<feature type="region of interest" description="Disordered" evidence="1">
    <location>
        <begin position="255"/>
        <end position="288"/>
    </location>
</feature>
<dbReference type="AlphaFoldDB" id="A0A9P7XHP1"/>
<dbReference type="EMBL" id="JAHRHY010000026">
    <property type="protein sequence ID" value="KAG9061052.1"/>
    <property type="molecule type" value="Genomic_DNA"/>
</dbReference>
<dbReference type="InterPro" id="IPR015915">
    <property type="entry name" value="Kelch-typ_b-propeller"/>
</dbReference>
<evidence type="ECO:0000313" key="3">
    <source>
        <dbReference type="EMBL" id="KAG9061052.1"/>
    </source>
</evidence>
<protein>
    <recommendedName>
        <fullName evidence="5">Galactose oxidase</fullName>
    </recommendedName>
</protein>
<dbReference type="SUPFAM" id="SSF50965">
    <property type="entry name" value="Galactose oxidase, central domain"/>
    <property type="match status" value="1"/>
</dbReference>
<feature type="compositionally biased region" description="Polar residues" evidence="1">
    <location>
        <begin position="536"/>
        <end position="549"/>
    </location>
</feature>
<keyword evidence="2" id="KW-0472">Membrane</keyword>
<feature type="compositionally biased region" description="Basic and acidic residues" evidence="1">
    <location>
        <begin position="333"/>
        <end position="354"/>
    </location>
</feature>
<feature type="compositionally biased region" description="Low complexity" evidence="1">
    <location>
        <begin position="255"/>
        <end position="281"/>
    </location>
</feature>
<feature type="region of interest" description="Disordered" evidence="1">
    <location>
        <begin position="317"/>
        <end position="414"/>
    </location>
</feature>
<dbReference type="InterPro" id="IPR011043">
    <property type="entry name" value="Gal_Oxase/kelch_b-propeller"/>
</dbReference>
<proteinExistence type="predicted"/>
<evidence type="ECO:0000313" key="4">
    <source>
        <dbReference type="Proteomes" id="UP000707451"/>
    </source>
</evidence>
<reference evidence="3" key="1">
    <citation type="submission" date="2021-06" db="EMBL/GenBank/DDBJ databases">
        <title>Genome Sequence of Mortierella hyaline Strain SCG-10, a Cold-Adapted, Nitrate-Reducing Fungus Isolated from Soil in Minnesota, USA.</title>
        <authorList>
            <person name="Aldossari N."/>
        </authorList>
    </citation>
    <scope>NUCLEOTIDE SEQUENCE</scope>
    <source>
        <strain evidence="3">SCG-10</strain>
    </source>
</reference>
<keyword evidence="2" id="KW-0812">Transmembrane</keyword>
<name>A0A9P7XHP1_9FUNG</name>
<comment type="caution">
    <text evidence="3">The sequence shown here is derived from an EMBL/GenBank/DDBJ whole genome shotgun (WGS) entry which is preliminary data.</text>
</comment>
<organism evidence="3 4">
    <name type="scientific">Linnemannia hyalina</name>
    <dbReference type="NCBI Taxonomy" id="64524"/>
    <lineage>
        <taxon>Eukaryota</taxon>
        <taxon>Fungi</taxon>
        <taxon>Fungi incertae sedis</taxon>
        <taxon>Mucoromycota</taxon>
        <taxon>Mortierellomycotina</taxon>
        <taxon>Mortierellomycetes</taxon>
        <taxon>Mortierellales</taxon>
        <taxon>Mortierellaceae</taxon>
        <taxon>Linnemannia</taxon>
    </lineage>
</organism>
<dbReference type="PANTHER" id="PTHR23244:SF490">
    <property type="entry name" value="KELCH REPEAT PROTEIN"/>
    <property type="match status" value="1"/>
</dbReference>
<sequence>MALDLSVAWPSTAPAWTQLEPGPKQSKFPAVFSKDNLTFYAFHITATKSPPISSTFQYSVKTGKWTATPDSAISGDVAGIGAVTNPLTGAIVCAGGCTDLGRGKVHIWDPLAKTAVLQPDNTVTVLNSITNLTTLSTTGAAPPSTVNHCMAATDDGLLVIVYGGQNLNVSVVNGDLYQLNVANGLWSKSVVNGLPRANSACTIAGDQFLVYGGTDDKGQVSNSILVYDYVKVQWITQYNPPASIGQPLYPLVPPTNSTLTPTSTTSTGPSTSPPTATTSPGPGAGDDGSKGGLIGGIVAAIVVVGIIVGYILYHRRQRRREEKRQEQQVGGGDGHDAQFAAKEDFSGRGSKDEWNAQPQRGRPQANTKNDYDGDDDGAYAVATGRQKPRAPQDTQDEYKRPPQAPQDVDDTEEFEQDLHEIENQQMQLDLKRQLLVLQQRQGQRVVGRSSPPKPELNHAGSISSDGSGGGGGGGGGSGGRGRWPRPPGIVGEPQYVQQDDYVPPPPPPKAMLHHPTVQMYPERPTSSNYGYGYADSGSTHRGHNPQTFN</sequence>
<dbReference type="OrthoDB" id="2434211at2759"/>
<evidence type="ECO:0008006" key="5">
    <source>
        <dbReference type="Google" id="ProtNLM"/>
    </source>
</evidence>
<keyword evidence="4" id="KW-1185">Reference proteome</keyword>
<gene>
    <name evidence="3" type="ORF">KI688_007681</name>
</gene>
<dbReference type="PANTHER" id="PTHR23244">
    <property type="entry name" value="KELCH REPEAT DOMAIN"/>
    <property type="match status" value="1"/>
</dbReference>
<feature type="compositionally biased region" description="Gly residues" evidence="1">
    <location>
        <begin position="466"/>
        <end position="481"/>
    </location>
</feature>
<keyword evidence="2" id="KW-1133">Transmembrane helix</keyword>
<dbReference type="Pfam" id="PF24681">
    <property type="entry name" value="Kelch_KLHDC2_KLHL20_DRC7"/>
    <property type="match status" value="1"/>
</dbReference>
<feature type="region of interest" description="Disordered" evidence="1">
    <location>
        <begin position="442"/>
        <end position="549"/>
    </location>
</feature>
<evidence type="ECO:0000256" key="2">
    <source>
        <dbReference type="SAM" id="Phobius"/>
    </source>
</evidence>
<feature type="transmembrane region" description="Helical" evidence="2">
    <location>
        <begin position="292"/>
        <end position="313"/>
    </location>
</feature>